<accession>A0A4U3F8Q1</accession>
<name>A0A4U3F8Q1_9GAMM</name>
<evidence type="ECO:0000313" key="5">
    <source>
        <dbReference type="Proteomes" id="UP000661012"/>
    </source>
</evidence>
<dbReference type="SUPFAM" id="SSF81901">
    <property type="entry name" value="HCP-like"/>
    <property type="match status" value="1"/>
</dbReference>
<proteinExistence type="predicted"/>
<evidence type="ECO:0000313" key="2">
    <source>
        <dbReference type="EMBL" id="MBD8107239.1"/>
    </source>
</evidence>
<sequence length="691" mass="77804">MTTNFESLDTILSRRAHLRALLVGQQFDALDALLEQQSRPWLNGISQDYDYEWSIEMLFDPIQPATELLSLLQEWVRHYPTSYHAHLLLGGYWERAAGRIRTQDGGEFVADDRWMGAGLARDLAIASYLRALPLHQQPAFALFSIFRLSCYLGEPQWLTALAAGVVPADYSQREAEVDPALWAAGVQRLRDEGGSELAIIPAALPPSLPLRSEQEQHNSKLYWLQLTLAARPDFYSILSSWVYFLYPRWGGSHQEMSAFIASDWCRGLSDIERNGLRMTQAWDYLGYLALMPDADDSEHIAFCLQQYDALLALTLAPRQHAAVLRSYANFLSHYARTENEEGVQWDRPDMQRAYDALVQAWQVDHPAADPGSSDAFSTLLLCLDFAGIEDHFGLRPLWLERSQQWGDCPYEVLMAGLASRFGFYGIAPGQFDHERLIARGLALPSDFDIGQAAANLFESVSEEAGIYLDHAAAGAGNASAMAGLYDLYAGSLSRRYGRDASPYDDPAQAQQWLARAAEAGSVVCQYNLGYVIARENDIVNAEQYQRARDLFIAVMRAPNVALEVWQRATRELAGLILFSEYASYADRKLAVAEVLGELWRDERPENQEYAAAYYAYAFFTGTGCVSNRYLAKVWVDRGLAINPQDAYLRERADEIYQRGALFGGLRASMAFRRDRKRVEERGRAITFDGTE</sequence>
<dbReference type="EMBL" id="QGAC01000013">
    <property type="protein sequence ID" value="TKJ89095.1"/>
    <property type="molecule type" value="Genomic_DNA"/>
</dbReference>
<reference evidence="3 4" key="1">
    <citation type="journal article" date="2019" name="Sci. Rep.">
        <title>Differences in resource use lead to coexistence of seed-transmitted microbial populations.</title>
        <authorList>
            <person name="Torres-Cortes G."/>
            <person name="Garcia B.J."/>
            <person name="Compant S."/>
            <person name="Rezki S."/>
            <person name="Jones P."/>
            <person name="Preveaux A."/>
            <person name="Briand M."/>
            <person name="Roulet A."/>
            <person name="Bouchez O."/>
            <person name="Jacobson D."/>
            <person name="Barret M."/>
        </authorList>
    </citation>
    <scope>NUCLEOTIDE SEQUENCE [LARGE SCALE GENOMIC DNA]</scope>
    <source>
        <strain evidence="3 4">CFBP13511</strain>
    </source>
</reference>
<dbReference type="AlphaFoldDB" id="A0A4U3F8Q1"/>
<dbReference type="Gene3D" id="1.25.40.10">
    <property type="entry name" value="Tetratricopeptide repeat domain"/>
    <property type="match status" value="1"/>
</dbReference>
<dbReference type="InterPro" id="IPR011990">
    <property type="entry name" value="TPR-like_helical_dom_sf"/>
</dbReference>
<comment type="caution">
    <text evidence="3">The sequence shown here is derived from an EMBL/GenBank/DDBJ whole genome shotgun (WGS) entry which is preliminary data.</text>
</comment>
<organism evidence="3 4">
    <name type="scientific">Erwinia persicina</name>
    <dbReference type="NCBI Taxonomy" id="55211"/>
    <lineage>
        <taxon>Bacteria</taxon>
        <taxon>Pseudomonadati</taxon>
        <taxon>Pseudomonadota</taxon>
        <taxon>Gammaproteobacteria</taxon>
        <taxon>Enterobacterales</taxon>
        <taxon>Erwiniaceae</taxon>
        <taxon>Erwinia</taxon>
    </lineage>
</organism>
<keyword evidence="5" id="KW-1185">Reference proteome</keyword>
<evidence type="ECO:0000313" key="3">
    <source>
        <dbReference type="EMBL" id="TKJ89095.1"/>
    </source>
</evidence>
<feature type="domain" description="DUF4034" evidence="1">
    <location>
        <begin position="15"/>
        <end position="283"/>
    </location>
</feature>
<dbReference type="OrthoDB" id="8976726at2"/>
<protein>
    <submittedName>
        <fullName evidence="2">DUF4034 domain-containing protein</fullName>
    </submittedName>
</protein>
<dbReference type="RefSeq" id="WP_137269530.1">
    <property type="nucleotide sequence ID" value="NZ_JACYNM010000007.1"/>
</dbReference>
<dbReference type="Pfam" id="PF13226">
    <property type="entry name" value="DUF4034"/>
    <property type="match status" value="1"/>
</dbReference>
<reference evidence="2 5" key="2">
    <citation type="journal article" date="2020" name="FEMS Microbiol. Ecol.">
        <title>Temporal dynamics of bacterial communities during seed development and maturation.</title>
        <authorList>
            <person name="Chesneau G."/>
            <person name="Torres-Cortes G."/>
            <person name="Briand M."/>
            <person name="Darrasse A."/>
            <person name="Preveaux A."/>
            <person name="Marais C."/>
            <person name="Jacques M.A."/>
            <person name="Shade A."/>
            <person name="Barret M."/>
        </authorList>
    </citation>
    <scope>NUCLEOTIDE SEQUENCE [LARGE SCALE GENOMIC DNA]</scope>
    <source>
        <strain evidence="2 5">CFBP13732</strain>
    </source>
</reference>
<dbReference type="InterPro" id="IPR025115">
    <property type="entry name" value="DUF4034"/>
</dbReference>
<dbReference type="Proteomes" id="UP000661012">
    <property type="component" value="Unassembled WGS sequence"/>
</dbReference>
<gene>
    <name evidence="3" type="ORF">EpCFBP13511_14705</name>
    <name evidence="2" type="ORF">IFT93_12550</name>
</gene>
<evidence type="ECO:0000313" key="4">
    <source>
        <dbReference type="Proteomes" id="UP000306393"/>
    </source>
</evidence>
<dbReference type="EMBL" id="JACYNN010000007">
    <property type="protein sequence ID" value="MBD8107239.1"/>
    <property type="molecule type" value="Genomic_DNA"/>
</dbReference>
<evidence type="ECO:0000259" key="1">
    <source>
        <dbReference type="Pfam" id="PF13226"/>
    </source>
</evidence>
<dbReference type="Proteomes" id="UP000306393">
    <property type="component" value="Unassembled WGS sequence"/>
</dbReference>